<evidence type="ECO:0000256" key="1">
    <source>
        <dbReference type="ARBA" id="ARBA00004123"/>
    </source>
</evidence>
<dbReference type="InterPro" id="IPR001680">
    <property type="entry name" value="WD40_rpt"/>
</dbReference>
<accession>A0A1Q3CRM5</accession>
<feature type="compositionally biased region" description="Low complexity" evidence="6">
    <location>
        <begin position="12"/>
        <end position="24"/>
    </location>
</feature>
<dbReference type="EMBL" id="BDDD01002743">
    <property type="protein sequence ID" value="GAV82894.1"/>
    <property type="molecule type" value="Genomic_DNA"/>
</dbReference>
<dbReference type="AlphaFoldDB" id="A0A1Q3CRM5"/>
<gene>
    <name evidence="8" type="ORF">CFOL_v3_26345</name>
</gene>
<dbReference type="Pfam" id="PF00400">
    <property type="entry name" value="WD40"/>
    <property type="match status" value="4"/>
</dbReference>
<reference evidence="9" key="1">
    <citation type="submission" date="2016-04" db="EMBL/GenBank/DDBJ databases">
        <title>Cephalotus genome sequencing.</title>
        <authorList>
            <person name="Fukushima K."/>
            <person name="Hasebe M."/>
            <person name="Fang X."/>
        </authorList>
    </citation>
    <scope>NUCLEOTIDE SEQUENCE [LARGE SCALE GENOMIC DNA]</scope>
    <source>
        <strain evidence="9">cv. St1</strain>
    </source>
</reference>
<feature type="repeat" description="WD" evidence="5">
    <location>
        <begin position="357"/>
        <end position="389"/>
    </location>
</feature>
<evidence type="ECO:0000259" key="7">
    <source>
        <dbReference type="Pfam" id="PF23383"/>
    </source>
</evidence>
<dbReference type="InterPro" id="IPR020472">
    <property type="entry name" value="WD40_PAC1"/>
</dbReference>
<dbReference type="InterPro" id="IPR019775">
    <property type="entry name" value="WD40_repeat_CS"/>
</dbReference>
<dbReference type="SMART" id="SM00320">
    <property type="entry name" value="WD40"/>
    <property type="match status" value="7"/>
</dbReference>
<dbReference type="PANTHER" id="PTHR22836:SF0">
    <property type="entry name" value="PRE-MRNA 3' END PROCESSING PROTEIN WDR33"/>
    <property type="match status" value="1"/>
</dbReference>
<feature type="repeat" description="WD" evidence="5">
    <location>
        <begin position="189"/>
        <end position="221"/>
    </location>
</feature>
<dbReference type="PROSITE" id="PS00678">
    <property type="entry name" value="WD_REPEATS_1"/>
    <property type="match status" value="1"/>
</dbReference>
<dbReference type="FunFam" id="2.130.10.10:FF:000409">
    <property type="entry name" value="Flowering time control protein FY"/>
    <property type="match status" value="1"/>
</dbReference>
<dbReference type="InterPro" id="IPR015943">
    <property type="entry name" value="WD40/YVTN_repeat-like_dom_sf"/>
</dbReference>
<comment type="caution">
    <text evidence="8">The sequence shown here is derived from an EMBL/GenBank/DDBJ whole genome shotgun (WGS) entry which is preliminary data.</text>
</comment>
<organism evidence="8 9">
    <name type="scientific">Cephalotus follicularis</name>
    <name type="common">Albany pitcher plant</name>
    <dbReference type="NCBI Taxonomy" id="3775"/>
    <lineage>
        <taxon>Eukaryota</taxon>
        <taxon>Viridiplantae</taxon>
        <taxon>Streptophyta</taxon>
        <taxon>Embryophyta</taxon>
        <taxon>Tracheophyta</taxon>
        <taxon>Spermatophyta</taxon>
        <taxon>Magnoliopsida</taxon>
        <taxon>eudicotyledons</taxon>
        <taxon>Gunneridae</taxon>
        <taxon>Pentapetalae</taxon>
        <taxon>rosids</taxon>
        <taxon>fabids</taxon>
        <taxon>Oxalidales</taxon>
        <taxon>Cephalotaceae</taxon>
        <taxon>Cephalotus</taxon>
    </lineage>
</organism>
<feature type="repeat" description="WD" evidence="5">
    <location>
        <begin position="147"/>
        <end position="179"/>
    </location>
</feature>
<feature type="repeat" description="WD" evidence="5">
    <location>
        <begin position="315"/>
        <end position="356"/>
    </location>
</feature>
<dbReference type="InParanoid" id="A0A1Q3CRM5"/>
<keyword evidence="4" id="KW-0539">Nucleus</keyword>
<evidence type="ECO:0000256" key="2">
    <source>
        <dbReference type="ARBA" id="ARBA00022574"/>
    </source>
</evidence>
<evidence type="ECO:0000313" key="8">
    <source>
        <dbReference type="EMBL" id="GAV82894.1"/>
    </source>
</evidence>
<dbReference type="SUPFAM" id="SSF50978">
    <property type="entry name" value="WD40 repeat-like"/>
    <property type="match status" value="1"/>
</dbReference>
<evidence type="ECO:0000256" key="4">
    <source>
        <dbReference type="ARBA" id="ARBA00023242"/>
    </source>
</evidence>
<feature type="region of interest" description="Disordered" evidence="6">
    <location>
        <begin position="696"/>
        <end position="730"/>
    </location>
</feature>
<feature type="compositionally biased region" description="Low complexity" evidence="6">
    <location>
        <begin position="599"/>
        <end position="610"/>
    </location>
</feature>
<feature type="repeat" description="WD" evidence="5">
    <location>
        <begin position="231"/>
        <end position="272"/>
    </location>
</feature>
<feature type="region of interest" description="Disordered" evidence="6">
    <location>
        <begin position="514"/>
        <end position="610"/>
    </location>
</feature>
<keyword evidence="2 5" id="KW-0853">WD repeat</keyword>
<dbReference type="InterPro" id="IPR036322">
    <property type="entry name" value="WD40_repeat_dom_sf"/>
</dbReference>
<dbReference type="STRING" id="3775.A0A1Q3CRM5"/>
<dbReference type="InterPro" id="IPR056154">
    <property type="entry name" value="Beta-prop_IFT140_1st"/>
</dbReference>
<dbReference type="OrthoDB" id="16717at2759"/>
<comment type="subcellular location">
    <subcellularLocation>
        <location evidence="1">Nucleus</location>
    </subcellularLocation>
</comment>
<keyword evidence="3" id="KW-0677">Repeat</keyword>
<dbReference type="GO" id="GO:0031124">
    <property type="term" value="P:mRNA 3'-end processing"/>
    <property type="evidence" value="ECO:0007669"/>
    <property type="project" value="InterPro"/>
</dbReference>
<dbReference type="Pfam" id="PF23383">
    <property type="entry name" value="Beta-prop_IFT140_1st"/>
    <property type="match status" value="1"/>
</dbReference>
<dbReference type="GO" id="GO:0005847">
    <property type="term" value="C:mRNA cleavage and polyadenylation specificity factor complex"/>
    <property type="evidence" value="ECO:0007669"/>
    <property type="project" value="TreeGrafter"/>
</dbReference>
<feature type="region of interest" description="Disordered" evidence="6">
    <location>
        <begin position="1"/>
        <end position="72"/>
    </location>
</feature>
<feature type="compositionally biased region" description="Low complexity" evidence="6">
    <location>
        <begin position="531"/>
        <end position="592"/>
    </location>
</feature>
<evidence type="ECO:0000256" key="6">
    <source>
        <dbReference type="SAM" id="MobiDB-lite"/>
    </source>
</evidence>
<dbReference type="Gene3D" id="2.130.10.10">
    <property type="entry name" value="YVTN repeat-like/Quinoprotein amine dehydrogenase"/>
    <property type="match status" value="2"/>
</dbReference>
<feature type="compositionally biased region" description="Pro residues" evidence="6">
    <location>
        <begin position="521"/>
        <end position="530"/>
    </location>
</feature>
<dbReference type="PROSITE" id="PS50294">
    <property type="entry name" value="WD_REPEATS_REGION"/>
    <property type="match status" value="6"/>
</dbReference>
<name>A0A1Q3CRM5_CEPFO</name>
<feature type="domain" description="IFT140 first beta-propeller" evidence="7">
    <location>
        <begin position="147"/>
        <end position="235"/>
    </location>
</feature>
<dbReference type="PROSITE" id="PS50082">
    <property type="entry name" value="WD_REPEATS_2"/>
    <property type="match status" value="7"/>
</dbReference>
<evidence type="ECO:0000256" key="3">
    <source>
        <dbReference type="ARBA" id="ARBA00022737"/>
    </source>
</evidence>
<dbReference type="FunCoup" id="A0A1Q3CRM5">
    <property type="interactions" value="2135"/>
</dbReference>
<dbReference type="CDD" id="cd00200">
    <property type="entry name" value="WD40"/>
    <property type="match status" value="1"/>
</dbReference>
<dbReference type="PANTHER" id="PTHR22836">
    <property type="entry name" value="WD40 REPEAT PROTEIN"/>
    <property type="match status" value="1"/>
</dbReference>
<feature type="repeat" description="WD" evidence="5">
    <location>
        <begin position="273"/>
        <end position="314"/>
    </location>
</feature>
<dbReference type="Proteomes" id="UP000187406">
    <property type="component" value="Unassembled WGS sequence"/>
</dbReference>
<feature type="repeat" description="WD" evidence="5">
    <location>
        <begin position="401"/>
        <end position="432"/>
    </location>
</feature>
<dbReference type="PRINTS" id="PR00320">
    <property type="entry name" value="GPROTEINBRPT"/>
</dbReference>
<dbReference type="FunFam" id="2.130.10.10:FF:000237">
    <property type="entry name" value="Flowering time control protein FY"/>
    <property type="match status" value="1"/>
</dbReference>
<dbReference type="InterPro" id="IPR045245">
    <property type="entry name" value="Pfs2-like"/>
</dbReference>
<evidence type="ECO:0000256" key="5">
    <source>
        <dbReference type="PROSITE-ProRule" id="PRU00221"/>
    </source>
</evidence>
<sequence length="730" mass="80749">MMYGDPQHQHQHQQQQIPQQQQQHASGEYYRGSQPLPQPMMRQPSASSTNINPDYHHPSALGPTPPSFDAHGDSFAAKRMRKVTQRRAVDYTSTVVRYMQIRMWQRDSRERTVLQSTPAAAIDMLPSIAYSDNPSTSFAAKFVHTSLNKNRCSINQVLWTPTGRRLITGSQSGEFTLWNGQSFNFEMILQAHDQAIRSMEWSHNDNWMVSGDDGGSIKYWQNNMNNVKANKSAHKESVRDLSFCRTDLKFCSCSDDTTVKVWDFARCQEERSLTGHGWDVKSVDWHPTKSLLVSGGKDNLVKLWDAKSGRELCSFHGHKNTVLSVKWNQNGNWVLTASKDQIIKLYDIRAMKELESFRGHRKDVTALAWHPFHEEYFVSGSFDGSIFHWLVGHATPQVEITNAHENSVWDLAWHPIGYLLCSGSNDHTTKFWCRNRPGDTARDKSSMGQNQAYGEQNATLANRMPGNFPLAEAPPTPGANPFAPGFNRNEGTIPGVGVAMPFDTSAHGELKQPLSFSMPLGAPPLPPGPHPSLLAANQQQGYQQNPQQIPQNHHTHPQQLSPLPMQPPNMSQLQPPSHLPLLSHPHLSRSSPQMPPLGMPSSMPGSLPMPSSMPASHPMQMPIPMGMQGTMNQMVPSMPQGPYMGRNPMHSGSLPTTGGPPPVGFPNGLPNMQGGPNATGAQMYPHGGAINRAQAGQMPMMPGFNPYQSGNQSGMPPPPPGPPLHGQTPQ</sequence>
<evidence type="ECO:0000313" key="9">
    <source>
        <dbReference type="Proteomes" id="UP000187406"/>
    </source>
</evidence>
<protein>
    <submittedName>
        <fullName evidence="8">WD40 domain-containing protein</fullName>
    </submittedName>
</protein>
<proteinExistence type="predicted"/>
<keyword evidence="9" id="KW-1185">Reference proteome</keyword>